<feature type="compositionally biased region" description="Low complexity" evidence="1">
    <location>
        <begin position="204"/>
        <end position="224"/>
    </location>
</feature>
<dbReference type="SUPFAM" id="SSF57256">
    <property type="entry name" value="Elafin-like"/>
    <property type="match status" value="1"/>
</dbReference>
<dbReference type="InterPro" id="IPR036645">
    <property type="entry name" value="Elafin-like_sf"/>
</dbReference>
<dbReference type="PROSITE" id="PS51390">
    <property type="entry name" value="WAP"/>
    <property type="match status" value="1"/>
</dbReference>
<feature type="domain" description="WAP" evidence="2">
    <location>
        <begin position="245"/>
        <end position="293"/>
    </location>
</feature>
<dbReference type="Gene3D" id="4.10.75.10">
    <property type="entry name" value="Elafin-like"/>
    <property type="match status" value="1"/>
</dbReference>
<evidence type="ECO:0000313" key="4">
    <source>
        <dbReference type="Proteomes" id="UP000735302"/>
    </source>
</evidence>
<accession>A0AAV4AGZ1</accession>
<comment type="caution">
    <text evidence="3">The sequence shown here is derived from an EMBL/GenBank/DDBJ whole genome shotgun (WGS) entry which is preliminary data.</text>
</comment>
<dbReference type="Proteomes" id="UP000735302">
    <property type="component" value="Unassembled WGS sequence"/>
</dbReference>
<dbReference type="InterPro" id="IPR008197">
    <property type="entry name" value="WAP_dom"/>
</dbReference>
<reference evidence="3 4" key="1">
    <citation type="journal article" date="2021" name="Elife">
        <title>Chloroplast acquisition without the gene transfer in kleptoplastic sea slugs, Plakobranchus ocellatus.</title>
        <authorList>
            <person name="Maeda T."/>
            <person name="Takahashi S."/>
            <person name="Yoshida T."/>
            <person name="Shimamura S."/>
            <person name="Takaki Y."/>
            <person name="Nagai Y."/>
            <person name="Toyoda A."/>
            <person name="Suzuki Y."/>
            <person name="Arimoto A."/>
            <person name="Ishii H."/>
            <person name="Satoh N."/>
            <person name="Nishiyama T."/>
            <person name="Hasebe M."/>
            <person name="Maruyama T."/>
            <person name="Minagawa J."/>
            <person name="Obokata J."/>
            <person name="Shigenobu S."/>
        </authorList>
    </citation>
    <scope>NUCLEOTIDE SEQUENCE [LARGE SCALE GENOMIC DNA]</scope>
</reference>
<proteinExistence type="predicted"/>
<feature type="region of interest" description="Disordered" evidence="1">
    <location>
        <begin position="201"/>
        <end position="233"/>
    </location>
</feature>
<name>A0AAV4AGZ1_9GAST</name>
<evidence type="ECO:0000256" key="1">
    <source>
        <dbReference type="SAM" id="MobiDB-lite"/>
    </source>
</evidence>
<dbReference type="GO" id="GO:0030414">
    <property type="term" value="F:peptidase inhibitor activity"/>
    <property type="evidence" value="ECO:0007669"/>
    <property type="project" value="InterPro"/>
</dbReference>
<gene>
    <name evidence="3" type="ORF">PoB_003395500</name>
</gene>
<sequence length="305" mass="31991">MTYYVCTTLAANSWYDEQDIGSPSYDTPVYQPPLFSYQSPPIYGTKFFGNAPTYRYIPAPPVHRPAPTQPKPPQMKDATILCAAILCSAPATCRLIQPCPTCRPQATCLAPASLPPNFDQCCQMYGYKQAVMLHHLLPPVAGATLNINPSTAISLRCIPWLPALTRGGCSPGTACVPYTQPEAPAGTGTCCAGLMPTVPPPASRQPASSQAVPPPAAATHAQQPNPVPPAPLVNSAAATVPTIPRSLEVGSCPSVNYLMSTCTGKSCTRDSQCGFYLKCCPSSCGRSTCTVPSLPASGQTNSLQG</sequence>
<dbReference type="EMBL" id="BLXT01003865">
    <property type="protein sequence ID" value="GFO07450.1"/>
    <property type="molecule type" value="Genomic_DNA"/>
</dbReference>
<keyword evidence="4" id="KW-1185">Reference proteome</keyword>
<evidence type="ECO:0000313" key="3">
    <source>
        <dbReference type="EMBL" id="GFO07450.1"/>
    </source>
</evidence>
<dbReference type="SMART" id="SM00217">
    <property type="entry name" value="WAP"/>
    <property type="match status" value="1"/>
</dbReference>
<protein>
    <recommendedName>
        <fullName evidence="2">WAP domain-containing protein</fullName>
    </recommendedName>
</protein>
<dbReference type="AlphaFoldDB" id="A0AAV4AGZ1"/>
<organism evidence="3 4">
    <name type="scientific">Plakobranchus ocellatus</name>
    <dbReference type="NCBI Taxonomy" id="259542"/>
    <lineage>
        <taxon>Eukaryota</taxon>
        <taxon>Metazoa</taxon>
        <taxon>Spiralia</taxon>
        <taxon>Lophotrochozoa</taxon>
        <taxon>Mollusca</taxon>
        <taxon>Gastropoda</taxon>
        <taxon>Heterobranchia</taxon>
        <taxon>Euthyneura</taxon>
        <taxon>Panpulmonata</taxon>
        <taxon>Sacoglossa</taxon>
        <taxon>Placobranchoidea</taxon>
        <taxon>Plakobranchidae</taxon>
        <taxon>Plakobranchus</taxon>
    </lineage>
</organism>
<evidence type="ECO:0000259" key="2">
    <source>
        <dbReference type="PROSITE" id="PS51390"/>
    </source>
</evidence>
<dbReference type="Pfam" id="PF00095">
    <property type="entry name" value="WAP"/>
    <property type="match status" value="1"/>
</dbReference>
<dbReference type="GO" id="GO:0005576">
    <property type="term" value="C:extracellular region"/>
    <property type="evidence" value="ECO:0007669"/>
    <property type="project" value="InterPro"/>
</dbReference>